<evidence type="ECO:0000313" key="2">
    <source>
        <dbReference type="Proteomes" id="UP000535491"/>
    </source>
</evidence>
<keyword evidence="2" id="KW-1185">Reference proteome</keyword>
<dbReference type="InterPro" id="IPR046509">
    <property type="entry name" value="DUF6687"/>
</dbReference>
<gene>
    <name evidence="1" type="ORF">H1191_15275</name>
</gene>
<dbReference type="RefSeq" id="WP_181753336.1">
    <property type="nucleotide sequence ID" value="NZ_JACEIQ010000017.1"/>
</dbReference>
<sequence length="357" mass="40620">MKFNFYILGSEQERPSSRKTIFVDGSPDSSFREGIDMELSHWIPNQTPERYKADTSTEICMKFISEESSEDWDLAINNHLDVDGVLSIFTLVYPDFALAHRQTIIEAAEMGDFWAWGSEPAQRLFQGLTLLMNDLRSQDTDIQTIYEKCFQKAMELIEGNTEDERILKGIRALQDSLHKVESGEIERKVYHNRFVHYHIPAKTMSGQMDQALKVPEFNAALADDLLLYPQVRSLKDREKVHMVSIEGKDGTYYDLWYPGYMWADTPDSWRAPGFIFKGSTNGYFFGYPPLQGAIDKMKAAESAKGTWTLVQELSPFSSIKGRNYPVVLSFIGEGHEPAASHLKPDEVAQVLAEAFKG</sequence>
<reference evidence="1 2" key="1">
    <citation type="submission" date="2020-07" db="EMBL/GenBank/DDBJ databases">
        <authorList>
            <person name="Feng H."/>
        </authorList>
    </citation>
    <scope>NUCLEOTIDE SEQUENCE [LARGE SCALE GENOMIC DNA]</scope>
    <source>
        <strain evidence="2">s-10</strain>
    </source>
</reference>
<protein>
    <submittedName>
        <fullName evidence="1">Uncharacterized protein</fullName>
    </submittedName>
</protein>
<comment type="caution">
    <text evidence="1">The sequence shown here is derived from an EMBL/GenBank/DDBJ whole genome shotgun (WGS) entry which is preliminary data.</text>
</comment>
<dbReference type="AlphaFoldDB" id="A0A7W1WTE5"/>
<proteinExistence type="predicted"/>
<dbReference type="Proteomes" id="UP000535491">
    <property type="component" value="Unassembled WGS sequence"/>
</dbReference>
<name>A0A7W1WTE5_9BACL</name>
<dbReference type="Pfam" id="PF20392">
    <property type="entry name" value="DUF6687"/>
    <property type="match status" value="1"/>
</dbReference>
<organism evidence="1 2">
    <name type="scientific">Paenactinomyces guangxiensis</name>
    <dbReference type="NCBI Taxonomy" id="1490290"/>
    <lineage>
        <taxon>Bacteria</taxon>
        <taxon>Bacillati</taxon>
        <taxon>Bacillota</taxon>
        <taxon>Bacilli</taxon>
        <taxon>Bacillales</taxon>
        <taxon>Thermoactinomycetaceae</taxon>
        <taxon>Paenactinomyces</taxon>
    </lineage>
</organism>
<evidence type="ECO:0000313" key="1">
    <source>
        <dbReference type="EMBL" id="MBA4495658.1"/>
    </source>
</evidence>
<accession>A0A7W1WTE5</accession>
<dbReference type="EMBL" id="JACEIQ010000017">
    <property type="protein sequence ID" value="MBA4495658.1"/>
    <property type="molecule type" value="Genomic_DNA"/>
</dbReference>